<keyword evidence="3" id="KW-1185">Reference proteome</keyword>
<sequence>MNVGHRSGSFLDPYSDQEKRLVQRLQEKGIVVDEYIVEDEQPVSDGNKEHIASEENVGVDGNEDHVENEGRIAGNKDNSYEAKYRWAIMLIAKLTTIGNNGLSEEDKAVLAKYDAGDGLQPPLKTYFRKKSKIDQVNLLRKEDVPSEPEK</sequence>
<gene>
    <name evidence="2" type="ORF">MKW98_005590</name>
</gene>
<reference evidence="2" key="1">
    <citation type="submission" date="2022-04" db="EMBL/GenBank/DDBJ databases">
        <title>A functionally conserved STORR gene fusion in Papaver species that diverged 16.8 million years ago.</title>
        <authorList>
            <person name="Catania T."/>
        </authorList>
    </citation>
    <scope>NUCLEOTIDE SEQUENCE</scope>
    <source>
        <strain evidence="2">S-188037</strain>
    </source>
</reference>
<protein>
    <submittedName>
        <fullName evidence="2">Uncharacterized protein</fullName>
    </submittedName>
</protein>
<evidence type="ECO:0000256" key="1">
    <source>
        <dbReference type="SAM" id="MobiDB-lite"/>
    </source>
</evidence>
<feature type="region of interest" description="Disordered" evidence="1">
    <location>
        <begin position="42"/>
        <end position="73"/>
    </location>
</feature>
<accession>A0AAD4STD6</accession>
<dbReference type="EMBL" id="JAJJMB010008785">
    <property type="protein sequence ID" value="KAI3920764.1"/>
    <property type="molecule type" value="Genomic_DNA"/>
</dbReference>
<comment type="caution">
    <text evidence="2">The sequence shown here is derived from an EMBL/GenBank/DDBJ whole genome shotgun (WGS) entry which is preliminary data.</text>
</comment>
<dbReference type="AlphaFoldDB" id="A0AAD4STD6"/>
<proteinExistence type="predicted"/>
<dbReference type="Proteomes" id="UP001202328">
    <property type="component" value="Unassembled WGS sequence"/>
</dbReference>
<feature type="non-terminal residue" evidence="2">
    <location>
        <position position="150"/>
    </location>
</feature>
<evidence type="ECO:0000313" key="2">
    <source>
        <dbReference type="EMBL" id="KAI3920764.1"/>
    </source>
</evidence>
<organism evidence="2 3">
    <name type="scientific">Papaver atlanticum</name>
    <dbReference type="NCBI Taxonomy" id="357466"/>
    <lineage>
        <taxon>Eukaryota</taxon>
        <taxon>Viridiplantae</taxon>
        <taxon>Streptophyta</taxon>
        <taxon>Embryophyta</taxon>
        <taxon>Tracheophyta</taxon>
        <taxon>Spermatophyta</taxon>
        <taxon>Magnoliopsida</taxon>
        <taxon>Ranunculales</taxon>
        <taxon>Papaveraceae</taxon>
        <taxon>Papaveroideae</taxon>
        <taxon>Papaver</taxon>
    </lineage>
</organism>
<name>A0AAD4STD6_9MAGN</name>
<evidence type="ECO:0000313" key="3">
    <source>
        <dbReference type="Proteomes" id="UP001202328"/>
    </source>
</evidence>